<dbReference type="OrthoDB" id="4378831at2"/>
<proteinExistence type="predicted"/>
<dbReference type="PANTHER" id="PTHR33840:SF1">
    <property type="entry name" value="TLE1 PHOSPHOLIPASE DOMAIN-CONTAINING PROTEIN"/>
    <property type="match status" value="1"/>
</dbReference>
<sequence length="375" mass="41635">MPKRLVLCCDGTWNRADQARNGTLCPTNVTKVALGVAAHDEDGVEQRVYYQQGVGTKPGERLRGGAFGAGLSRNVQEAYRFVVEHFEPGDELFFLGFSRGAYTARSTVGLVRNCGVLRREHAGRLREAYALYRARSARPRDLEAQLFRRSYSHEPRIRFLGVWDTVGSLGIPSAGLGLSRLVNRRWEFHDTRLSSTVDDAFQALAIDERRKPFTPTLWDHGPLGGGRRVEQVWFSGDHCDVGGGHADSALADLALLWMVDRARSCGLAFRDDAYRRSGDGGPRTFDGRTFPIDPDPLGRLHDSRRWLFRLLRPSARSIGGHEASESVAASAVRRHQDRAAGYAPRGLVTYLAQEPQVTDVPTRFGAHPRVAAGER</sequence>
<dbReference type="EMBL" id="OBDO01000004">
    <property type="protein sequence ID" value="SNX96654.1"/>
    <property type="molecule type" value="Genomic_DNA"/>
</dbReference>
<feature type="domain" description="T6SS Phospholipase effector Tle1-like catalytic" evidence="1">
    <location>
        <begin position="3"/>
        <end position="260"/>
    </location>
</feature>
<dbReference type="Pfam" id="PF09994">
    <property type="entry name" value="T6SS_Tle1-like_cat"/>
    <property type="match status" value="1"/>
</dbReference>
<dbReference type="InterPro" id="IPR018712">
    <property type="entry name" value="Tle1-like_cat"/>
</dbReference>
<evidence type="ECO:0000313" key="3">
    <source>
        <dbReference type="Proteomes" id="UP000219514"/>
    </source>
</evidence>
<gene>
    <name evidence="2" type="ORF">SAMN06893097_104369</name>
</gene>
<dbReference type="RefSeq" id="WP_097206645.1">
    <property type="nucleotide sequence ID" value="NZ_JACHXB010000002.1"/>
</dbReference>
<reference evidence="2 3" key="1">
    <citation type="submission" date="2017-09" db="EMBL/GenBank/DDBJ databases">
        <authorList>
            <person name="Ehlers B."/>
            <person name="Leendertz F.H."/>
        </authorList>
    </citation>
    <scope>NUCLEOTIDE SEQUENCE [LARGE SCALE GENOMIC DNA]</scope>
    <source>
        <strain evidence="2 3">DSM 46844</strain>
    </source>
</reference>
<dbReference type="Proteomes" id="UP000219514">
    <property type="component" value="Unassembled WGS sequence"/>
</dbReference>
<protein>
    <submittedName>
        <fullName evidence="2">Uncharacterized protein, PA2063/DUF2235 family</fullName>
    </submittedName>
</protein>
<dbReference type="AlphaFoldDB" id="A0A285EEM8"/>
<accession>A0A285EEM8</accession>
<dbReference type="PANTHER" id="PTHR33840">
    <property type="match status" value="1"/>
</dbReference>
<organism evidence="2 3">
    <name type="scientific">Geodermatophilus sabuli</name>
    <dbReference type="NCBI Taxonomy" id="1564158"/>
    <lineage>
        <taxon>Bacteria</taxon>
        <taxon>Bacillati</taxon>
        <taxon>Actinomycetota</taxon>
        <taxon>Actinomycetes</taxon>
        <taxon>Geodermatophilales</taxon>
        <taxon>Geodermatophilaceae</taxon>
        <taxon>Geodermatophilus</taxon>
    </lineage>
</organism>
<keyword evidence="3" id="KW-1185">Reference proteome</keyword>
<name>A0A285EEM8_9ACTN</name>
<evidence type="ECO:0000259" key="1">
    <source>
        <dbReference type="Pfam" id="PF09994"/>
    </source>
</evidence>
<evidence type="ECO:0000313" key="2">
    <source>
        <dbReference type="EMBL" id="SNX96654.1"/>
    </source>
</evidence>